<dbReference type="Pfam" id="PF08240">
    <property type="entry name" value="ADH_N"/>
    <property type="match status" value="1"/>
</dbReference>
<organism evidence="2 3">
    <name type="scientific">Spodoptera exigua</name>
    <name type="common">Beet armyworm</name>
    <name type="synonym">Noctua fulgens</name>
    <dbReference type="NCBI Taxonomy" id="7107"/>
    <lineage>
        <taxon>Eukaryota</taxon>
        <taxon>Metazoa</taxon>
        <taxon>Ecdysozoa</taxon>
        <taxon>Arthropoda</taxon>
        <taxon>Hexapoda</taxon>
        <taxon>Insecta</taxon>
        <taxon>Pterygota</taxon>
        <taxon>Neoptera</taxon>
        <taxon>Endopterygota</taxon>
        <taxon>Lepidoptera</taxon>
        <taxon>Glossata</taxon>
        <taxon>Ditrysia</taxon>
        <taxon>Noctuoidea</taxon>
        <taxon>Noctuidae</taxon>
        <taxon>Amphipyrinae</taxon>
        <taxon>Spodoptera</taxon>
    </lineage>
</organism>
<dbReference type="InterPro" id="IPR013154">
    <property type="entry name" value="ADH-like_N"/>
</dbReference>
<reference evidence="2" key="1">
    <citation type="journal article" date="2021" name="G3 (Bethesda)">
        <title>Genome and transcriptome analysis of the beet armyworm Spodoptera exigua reveals targets for pest control. .</title>
        <authorList>
            <person name="Simon S."/>
            <person name="Breeschoten T."/>
            <person name="Jansen H.J."/>
            <person name="Dirks R.P."/>
            <person name="Schranz M.E."/>
            <person name="Ros V.I.D."/>
        </authorList>
    </citation>
    <scope>NUCLEOTIDE SEQUENCE</scope>
    <source>
        <strain evidence="2">TB_SE_WUR_2020</strain>
    </source>
</reference>
<evidence type="ECO:0000313" key="3">
    <source>
        <dbReference type="Proteomes" id="UP000814243"/>
    </source>
</evidence>
<accession>A0A922M4V3</accession>
<evidence type="ECO:0000313" key="2">
    <source>
        <dbReference type="EMBL" id="KAH9630193.1"/>
    </source>
</evidence>
<sequence length="162" mass="17638">MQEKLALAALSAGPGAARMRAWRLHAYGAARDLRLEAARVPALRAPRDVLVRVRAASLNPIDVAMLAGYGARALNVLRALDGAPAGPEFPLVPGRDFVGVVARAGPASRLRPGQRVWGVLPPHRQGCHADFVVVKDEWVCSEQFKLLFFGNPYRLSIQLRSR</sequence>
<dbReference type="PANTHER" id="PTHR11695:SF294">
    <property type="entry name" value="RETICULON-4-INTERACTING PROTEIN 1, MITOCHONDRIAL"/>
    <property type="match status" value="1"/>
</dbReference>
<dbReference type="AlphaFoldDB" id="A0A922M4V3"/>
<name>A0A922M4V3_SPOEX</name>
<dbReference type="EMBL" id="JACEFF010000832">
    <property type="protein sequence ID" value="KAH9630193.1"/>
    <property type="molecule type" value="Genomic_DNA"/>
</dbReference>
<gene>
    <name evidence="2" type="ORF">HF086_010699</name>
</gene>
<feature type="domain" description="Alcohol dehydrogenase-like N-terminal" evidence="1">
    <location>
        <begin position="46"/>
        <end position="137"/>
    </location>
</feature>
<dbReference type="Gene3D" id="3.90.180.10">
    <property type="entry name" value="Medium-chain alcohol dehydrogenases, catalytic domain"/>
    <property type="match status" value="1"/>
</dbReference>
<dbReference type="GO" id="GO:0005739">
    <property type="term" value="C:mitochondrion"/>
    <property type="evidence" value="ECO:0007669"/>
    <property type="project" value="TreeGrafter"/>
</dbReference>
<proteinExistence type="predicted"/>
<dbReference type="InterPro" id="IPR050700">
    <property type="entry name" value="YIM1/Zinc_Alcohol_DH_Fams"/>
</dbReference>
<dbReference type="Proteomes" id="UP000814243">
    <property type="component" value="Unassembled WGS sequence"/>
</dbReference>
<protein>
    <recommendedName>
        <fullName evidence="1">Alcohol dehydrogenase-like N-terminal domain-containing protein</fullName>
    </recommendedName>
</protein>
<evidence type="ECO:0000259" key="1">
    <source>
        <dbReference type="Pfam" id="PF08240"/>
    </source>
</evidence>
<comment type="caution">
    <text evidence="2">The sequence shown here is derived from an EMBL/GenBank/DDBJ whole genome shotgun (WGS) entry which is preliminary data.</text>
</comment>
<dbReference type="PANTHER" id="PTHR11695">
    <property type="entry name" value="ALCOHOL DEHYDROGENASE RELATED"/>
    <property type="match status" value="1"/>
</dbReference>
<dbReference type="SUPFAM" id="SSF50129">
    <property type="entry name" value="GroES-like"/>
    <property type="match status" value="1"/>
</dbReference>
<dbReference type="InterPro" id="IPR011032">
    <property type="entry name" value="GroES-like_sf"/>
</dbReference>